<accession>A0A3R9V9M8</accession>
<organism evidence="2 3">
    <name type="scientific">Hymenobacter rigui</name>
    <dbReference type="NCBI Taxonomy" id="334424"/>
    <lineage>
        <taxon>Bacteria</taxon>
        <taxon>Pseudomonadati</taxon>
        <taxon>Bacteroidota</taxon>
        <taxon>Cytophagia</taxon>
        <taxon>Cytophagales</taxon>
        <taxon>Hymenobacteraceae</taxon>
        <taxon>Hymenobacter</taxon>
    </lineage>
</organism>
<feature type="transmembrane region" description="Helical" evidence="1">
    <location>
        <begin position="264"/>
        <end position="287"/>
    </location>
</feature>
<feature type="transmembrane region" description="Helical" evidence="1">
    <location>
        <begin position="343"/>
        <end position="364"/>
    </location>
</feature>
<gene>
    <name evidence="2" type="ORF">EI291_08855</name>
</gene>
<reference evidence="2 3" key="1">
    <citation type="submission" date="2018-12" db="EMBL/GenBank/DDBJ databases">
        <authorList>
            <person name="Feng G."/>
            <person name="Zhu H."/>
        </authorList>
    </citation>
    <scope>NUCLEOTIDE SEQUENCE [LARGE SCALE GENOMIC DNA]</scope>
    <source>
        <strain evidence="2 3">KCTC 12533</strain>
    </source>
</reference>
<feature type="transmembrane region" description="Helical" evidence="1">
    <location>
        <begin position="319"/>
        <end position="336"/>
    </location>
</feature>
<feature type="transmembrane region" description="Helical" evidence="1">
    <location>
        <begin position="187"/>
        <end position="204"/>
    </location>
</feature>
<evidence type="ECO:0000313" key="2">
    <source>
        <dbReference type="EMBL" id="RSK49588.1"/>
    </source>
</evidence>
<feature type="transmembrane region" description="Helical" evidence="1">
    <location>
        <begin position="407"/>
        <end position="425"/>
    </location>
</feature>
<comment type="caution">
    <text evidence="2">The sequence shown here is derived from an EMBL/GenBank/DDBJ whole genome shotgun (WGS) entry which is preliminary data.</text>
</comment>
<feature type="transmembrane region" description="Helical" evidence="1">
    <location>
        <begin position="211"/>
        <end position="229"/>
    </location>
</feature>
<evidence type="ECO:0008006" key="4">
    <source>
        <dbReference type="Google" id="ProtNLM"/>
    </source>
</evidence>
<name>A0A3R9V9M8_9BACT</name>
<feature type="transmembrane region" description="Helical" evidence="1">
    <location>
        <begin position="132"/>
        <end position="152"/>
    </location>
</feature>
<keyword evidence="1" id="KW-1133">Transmembrane helix</keyword>
<feature type="transmembrane region" description="Helical" evidence="1">
    <location>
        <begin position="16"/>
        <end position="33"/>
    </location>
</feature>
<protein>
    <recommendedName>
        <fullName evidence="4">Glycosyltransferase RgtA/B/C/D-like domain-containing protein</fullName>
    </recommendedName>
</protein>
<dbReference type="OrthoDB" id="136762at2"/>
<keyword evidence="1" id="KW-0472">Membrane</keyword>
<feature type="transmembrane region" description="Helical" evidence="1">
    <location>
        <begin position="164"/>
        <end position="181"/>
    </location>
</feature>
<sequence>MIRMQQVRQWLAQGSHTSYVWLCVSIITLAFLLKDEKWNSNRVFTSDPAGYYMYLPSGLLLDDLGDGSWTSAARREYRPNVDPQWEFVPLPNGRKVFKFPMGMAVAYSPFFFTANVAYKLEGRPVTNGYERAYQYLISVGCMLYVLLGLWLLGKELRRYFDDHVAAFTLLIIGLGTNLLTYATSEGLMAHGTLFMLNVLLLRATRRWYERPSAAVAAGLGLLGGLMLLIRPSELMLLAGVPVLWGLTSWAALQERLRFWQQHWLQCLLIAGLALLVGGMQFVFWRVVGLQWLVPFYPGETFHFDDPHILLGFFSFRKGWLIYSPLFVLSFVGILWVRRWAPKALPLLLVLVPVYTYVTFCWHQWEYGGSYGGRPMISLYPILAFGMAAFWQRWLGREARLGWRPAPLVLLAGCLVVVGLIQNYQYTIGLINCCEMDWETYRKYFLLLQWPS</sequence>
<dbReference type="Proteomes" id="UP000273500">
    <property type="component" value="Unassembled WGS sequence"/>
</dbReference>
<evidence type="ECO:0000313" key="3">
    <source>
        <dbReference type="Proteomes" id="UP000273500"/>
    </source>
</evidence>
<dbReference type="EMBL" id="RWIT01000003">
    <property type="protein sequence ID" value="RSK49588.1"/>
    <property type="molecule type" value="Genomic_DNA"/>
</dbReference>
<evidence type="ECO:0000256" key="1">
    <source>
        <dbReference type="SAM" id="Phobius"/>
    </source>
</evidence>
<dbReference type="RefSeq" id="WP_125419441.1">
    <property type="nucleotide sequence ID" value="NZ_RWIT01000003.1"/>
</dbReference>
<dbReference type="AlphaFoldDB" id="A0A3R9V9M8"/>
<keyword evidence="1" id="KW-0812">Transmembrane</keyword>
<feature type="transmembrane region" description="Helical" evidence="1">
    <location>
        <begin position="99"/>
        <end position="120"/>
    </location>
</feature>
<feature type="transmembrane region" description="Helical" evidence="1">
    <location>
        <begin position="376"/>
        <end position="395"/>
    </location>
</feature>
<feature type="transmembrane region" description="Helical" evidence="1">
    <location>
        <begin position="235"/>
        <end position="252"/>
    </location>
</feature>
<proteinExistence type="predicted"/>
<keyword evidence="3" id="KW-1185">Reference proteome</keyword>